<dbReference type="Proteomes" id="UP000243499">
    <property type="component" value="Chromosome 3"/>
</dbReference>
<evidence type="ECO:0000256" key="1">
    <source>
        <dbReference type="SAM" id="MobiDB-lite"/>
    </source>
</evidence>
<accession>A0A2T8KHD5</accession>
<dbReference type="EMBL" id="CM008048">
    <property type="protein sequence ID" value="PVH61593.1"/>
    <property type="molecule type" value="Genomic_DNA"/>
</dbReference>
<feature type="region of interest" description="Disordered" evidence="1">
    <location>
        <begin position="1"/>
        <end position="40"/>
    </location>
</feature>
<proteinExistence type="predicted"/>
<protein>
    <submittedName>
        <fullName evidence="2">Uncharacterized protein</fullName>
    </submittedName>
</protein>
<evidence type="ECO:0000313" key="2">
    <source>
        <dbReference type="EMBL" id="PVH61593.1"/>
    </source>
</evidence>
<feature type="compositionally biased region" description="Basic and acidic residues" evidence="1">
    <location>
        <begin position="1"/>
        <end position="14"/>
    </location>
</feature>
<dbReference type="Gramene" id="PVH61593">
    <property type="protein sequence ID" value="PVH61593"/>
    <property type="gene ID" value="PAHAL_3G071700"/>
</dbReference>
<dbReference type="AlphaFoldDB" id="A0A2T8KHD5"/>
<sequence length="105" mass="11846">MRCARGTDVDESRVDTSAVWNDAQPRKKRRNASRQREEATKGVCGIGGERCSGQVESGKRDVWRVMWGPHVHRDIDNLCLPPAPVSNLLGVCHLYGRFFRVGRLI</sequence>
<reference evidence="2" key="1">
    <citation type="submission" date="2018-04" db="EMBL/GenBank/DDBJ databases">
        <title>WGS assembly of Panicum hallii.</title>
        <authorList>
            <person name="Lovell J."/>
            <person name="Jenkins J."/>
            <person name="Lowry D."/>
            <person name="Mamidi S."/>
            <person name="Sreedasyam A."/>
            <person name="Weng X."/>
            <person name="Barry K."/>
            <person name="Bonette J."/>
            <person name="Campitelli B."/>
            <person name="Daum C."/>
            <person name="Gordon S."/>
            <person name="Gould B."/>
            <person name="Lipzen A."/>
            <person name="Macqueen A."/>
            <person name="Palacio-Mejia J."/>
            <person name="Plott C."/>
            <person name="Shakirov E."/>
            <person name="Shu S."/>
            <person name="Yoshinaga Y."/>
            <person name="Zane M."/>
            <person name="Rokhsar D."/>
            <person name="Grimwood J."/>
            <person name="Schmutz J."/>
            <person name="Juenger T."/>
        </authorList>
    </citation>
    <scope>NUCLEOTIDE SEQUENCE [LARGE SCALE GENOMIC DNA]</scope>
    <source>
        <strain evidence="2">FIL2</strain>
    </source>
</reference>
<gene>
    <name evidence="2" type="ORF">PAHAL_3G071700</name>
</gene>
<organism evidence="2">
    <name type="scientific">Panicum hallii</name>
    <dbReference type="NCBI Taxonomy" id="206008"/>
    <lineage>
        <taxon>Eukaryota</taxon>
        <taxon>Viridiplantae</taxon>
        <taxon>Streptophyta</taxon>
        <taxon>Embryophyta</taxon>
        <taxon>Tracheophyta</taxon>
        <taxon>Spermatophyta</taxon>
        <taxon>Magnoliopsida</taxon>
        <taxon>Liliopsida</taxon>
        <taxon>Poales</taxon>
        <taxon>Poaceae</taxon>
        <taxon>PACMAD clade</taxon>
        <taxon>Panicoideae</taxon>
        <taxon>Panicodae</taxon>
        <taxon>Paniceae</taxon>
        <taxon>Panicinae</taxon>
        <taxon>Panicum</taxon>
        <taxon>Panicum sect. Panicum</taxon>
    </lineage>
</organism>
<name>A0A2T8KHD5_9POAL</name>